<comment type="cofactor">
    <cofactor evidence="1">
        <name>Mg(2+)</name>
        <dbReference type="ChEBI" id="CHEBI:18420"/>
    </cofactor>
</comment>
<evidence type="ECO:0000256" key="2">
    <source>
        <dbReference type="ARBA" id="ARBA00006706"/>
    </source>
</evidence>
<organism evidence="7 8">
    <name type="scientific">Pilibacter termitis</name>
    <dbReference type="NCBI Taxonomy" id="263852"/>
    <lineage>
        <taxon>Bacteria</taxon>
        <taxon>Bacillati</taxon>
        <taxon>Bacillota</taxon>
        <taxon>Bacilli</taxon>
        <taxon>Lactobacillales</taxon>
        <taxon>Enterococcaceae</taxon>
        <taxon>Pilibacter</taxon>
    </lineage>
</organism>
<dbReference type="RefSeq" id="WP_078808435.1">
    <property type="nucleotide sequence ID" value="NZ_FUXI01000046.1"/>
</dbReference>
<evidence type="ECO:0000256" key="6">
    <source>
        <dbReference type="RuleBase" id="RU004466"/>
    </source>
</evidence>
<keyword evidence="8" id="KW-1185">Reference proteome</keyword>
<dbReference type="GO" id="GO:0008299">
    <property type="term" value="P:isoprenoid biosynthetic process"/>
    <property type="evidence" value="ECO:0007669"/>
    <property type="project" value="InterPro"/>
</dbReference>
<dbReference type="CDD" id="cd00685">
    <property type="entry name" value="Trans_IPPS_HT"/>
    <property type="match status" value="1"/>
</dbReference>
<evidence type="ECO:0000256" key="3">
    <source>
        <dbReference type="ARBA" id="ARBA00022679"/>
    </source>
</evidence>
<evidence type="ECO:0000313" key="7">
    <source>
        <dbReference type="EMBL" id="SKA14189.1"/>
    </source>
</evidence>
<dbReference type="PROSITE" id="PS00723">
    <property type="entry name" value="POLYPRENYL_SYNTHASE_1"/>
    <property type="match status" value="1"/>
</dbReference>
<dbReference type="PANTHER" id="PTHR12001:SF69">
    <property type="entry name" value="ALL TRANS-POLYPRENYL-DIPHOSPHATE SYNTHASE PDSS1"/>
    <property type="match status" value="1"/>
</dbReference>
<keyword evidence="4" id="KW-0479">Metal-binding</keyword>
<dbReference type="OrthoDB" id="9805316at2"/>
<accession>A0A1T4RE52</accession>
<evidence type="ECO:0000256" key="1">
    <source>
        <dbReference type="ARBA" id="ARBA00001946"/>
    </source>
</evidence>
<dbReference type="STRING" id="263852.SAMN02745116_02556"/>
<dbReference type="Pfam" id="PF00348">
    <property type="entry name" value="polyprenyl_synt"/>
    <property type="match status" value="1"/>
</dbReference>
<dbReference type="SFLD" id="SFLDS00005">
    <property type="entry name" value="Isoprenoid_Synthase_Type_I"/>
    <property type="match status" value="1"/>
</dbReference>
<dbReference type="Proteomes" id="UP000190328">
    <property type="component" value="Unassembled WGS sequence"/>
</dbReference>
<dbReference type="EMBL" id="FUXI01000046">
    <property type="protein sequence ID" value="SKA14189.1"/>
    <property type="molecule type" value="Genomic_DNA"/>
</dbReference>
<keyword evidence="5" id="KW-0460">Magnesium</keyword>
<dbReference type="InterPro" id="IPR008949">
    <property type="entry name" value="Isoprenoid_synthase_dom_sf"/>
</dbReference>
<dbReference type="PANTHER" id="PTHR12001">
    <property type="entry name" value="GERANYLGERANYL PYROPHOSPHATE SYNTHASE"/>
    <property type="match status" value="1"/>
</dbReference>
<evidence type="ECO:0000256" key="5">
    <source>
        <dbReference type="ARBA" id="ARBA00022842"/>
    </source>
</evidence>
<gene>
    <name evidence="7" type="ORF">SAMN02745116_02556</name>
</gene>
<name>A0A1T4RE52_9ENTE</name>
<dbReference type="PROSITE" id="PS00444">
    <property type="entry name" value="POLYPRENYL_SYNTHASE_2"/>
    <property type="match status" value="1"/>
</dbReference>
<sequence length="325" mass="36808">MKNIQAPPLIEKDLAEVRKIIEEHLVLEHQEISDALLALQRGGGKMLRPSLLLYFARLGNRFQENRRKILYLAASVEILHMATLIHDDIIDDAPLRRGCSSIQSRFGKDVAVYTGDFLFTIYFELLAKSGDLGEYFSVNARAMKNILLGELDQMSTRFKTDISLEEYFQTITGKTAELFALSARLGAYFGGMEKENVLLAEKIGYNIGLCFQILDDILDYTSSEKELKKPVLEDLLKGVYTAPLILALPNSTENLQKLLERREKITAEERKNVQQLVLNHGGVTESKKLATHFSEKALADIEQLPNGEVKKILLKMVKELLRRSH</sequence>
<dbReference type="InterPro" id="IPR000092">
    <property type="entry name" value="Polyprenyl_synt"/>
</dbReference>
<dbReference type="AlphaFoldDB" id="A0A1T4RE52"/>
<protein>
    <submittedName>
        <fullName evidence="7">Heptaprenyl diphosphate synthase</fullName>
    </submittedName>
</protein>
<proteinExistence type="inferred from homology"/>
<evidence type="ECO:0000256" key="4">
    <source>
        <dbReference type="ARBA" id="ARBA00022723"/>
    </source>
</evidence>
<dbReference type="Gene3D" id="1.10.600.10">
    <property type="entry name" value="Farnesyl Diphosphate Synthase"/>
    <property type="match status" value="1"/>
</dbReference>
<evidence type="ECO:0000313" key="8">
    <source>
        <dbReference type="Proteomes" id="UP000190328"/>
    </source>
</evidence>
<dbReference type="InterPro" id="IPR033749">
    <property type="entry name" value="Polyprenyl_synt_CS"/>
</dbReference>
<dbReference type="SUPFAM" id="SSF48576">
    <property type="entry name" value="Terpenoid synthases"/>
    <property type="match status" value="1"/>
</dbReference>
<dbReference type="GO" id="GO:0046872">
    <property type="term" value="F:metal ion binding"/>
    <property type="evidence" value="ECO:0007669"/>
    <property type="project" value="UniProtKB-KW"/>
</dbReference>
<keyword evidence="3 6" id="KW-0808">Transferase</keyword>
<reference evidence="7 8" key="1">
    <citation type="submission" date="2017-02" db="EMBL/GenBank/DDBJ databases">
        <authorList>
            <person name="Peterson S.W."/>
        </authorList>
    </citation>
    <scope>NUCLEOTIDE SEQUENCE [LARGE SCALE GENOMIC DNA]</scope>
    <source>
        <strain evidence="7 8">ATCC BAA-1030</strain>
    </source>
</reference>
<dbReference type="GO" id="GO:0004659">
    <property type="term" value="F:prenyltransferase activity"/>
    <property type="evidence" value="ECO:0007669"/>
    <property type="project" value="InterPro"/>
</dbReference>
<comment type="similarity">
    <text evidence="2 6">Belongs to the FPP/GGPP synthase family.</text>
</comment>